<gene>
    <name evidence="2" type="ORF">PY32053_04715</name>
</gene>
<dbReference type="GeneID" id="97050279"/>
<keyword evidence="2" id="KW-0614">Plasmid</keyword>
<keyword evidence="1" id="KW-0732">Signal</keyword>
<keyword evidence="2" id="KW-0378">Hydrolase</keyword>
<protein>
    <submittedName>
        <fullName evidence="2">Alpha/beta fold hydrolase</fullName>
    </submittedName>
</protein>
<organism evidence="2 3">
    <name type="scientific">Paracoccus yeei</name>
    <dbReference type="NCBI Taxonomy" id="147645"/>
    <lineage>
        <taxon>Bacteria</taxon>
        <taxon>Pseudomonadati</taxon>
        <taxon>Pseudomonadota</taxon>
        <taxon>Alphaproteobacteria</taxon>
        <taxon>Rhodobacterales</taxon>
        <taxon>Paracoccaceae</taxon>
        <taxon>Paracoccus</taxon>
    </lineage>
</organism>
<dbReference type="Gene3D" id="3.40.50.1820">
    <property type="entry name" value="alpha/beta hydrolase"/>
    <property type="match status" value="1"/>
</dbReference>
<proteinExistence type="predicted"/>
<geneLocation type="plasmid" evidence="3">
    <name>pyee6</name>
</geneLocation>
<name>A0A386UU96_9RHOB</name>
<dbReference type="InterPro" id="IPR010297">
    <property type="entry name" value="DUF900_hydrolase"/>
</dbReference>
<dbReference type="SUPFAM" id="SSF53474">
    <property type="entry name" value="alpha/beta-Hydrolases"/>
    <property type="match status" value="1"/>
</dbReference>
<evidence type="ECO:0000313" key="3">
    <source>
        <dbReference type="Proteomes" id="UP000272010"/>
    </source>
</evidence>
<dbReference type="EMBL" id="CP031084">
    <property type="protein sequence ID" value="AYF04201.1"/>
    <property type="molecule type" value="Genomic_DNA"/>
</dbReference>
<reference evidence="3" key="1">
    <citation type="submission" date="2018-07" db="EMBL/GenBank/DDBJ databases">
        <title>Genome Structure of the Opportunistic Pathogen Paracoccus yeei (Alphaproteobacteria) and Identification of Putative Virulence Factors.</title>
        <authorList>
            <person name="Lasek R."/>
            <person name="Szuplewska M."/>
            <person name="Mitura M."/>
            <person name="Decewicz P."/>
            <person name="Chmielowska C."/>
            <person name="Pawlot A."/>
            <person name="Sentkowska D."/>
            <person name="Czarnecki J."/>
            <person name="Bartosik D."/>
        </authorList>
    </citation>
    <scope>NUCLEOTIDE SEQUENCE [LARGE SCALE GENOMIC DNA]</scope>
    <source>
        <strain evidence="3">CCUG 32053</strain>
        <plasmid evidence="3">pyee6</plasmid>
    </source>
</reference>
<dbReference type="PANTHER" id="PTHR36513">
    <property type="entry name" value="ABC TRANSMEMBRANE TYPE-1 DOMAIN-CONTAINING PROTEIN"/>
    <property type="match status" value="1"/>
</dbReference>
<dbReference type="InterPro" id="IPR029058">
    <property type="entry name" value="AB_hydrolase_fold"/>
</dbReference>
<sequence length="381" mass="40801">MDIRRGRLCADFISCLMVLAAVLSLSACAARPGPEVLRITEAHVPGAQTVTVYAATTRARAAGNVNVFTSGRASQPNYASFDISVPPNHQPGRIEWPEEQIDPQTSFATVGQTNLTQQGLLQQVAGSGDGRKDVVIFIHGYNYSFPEALYRLTQIKVDGNLDETPILFAWPSQAAVAGYVADKESATYSRDALTDLLAALARDSRIGTITVFAHSMGGWLTVEALRQLRLSGQDDVFNRLTVVLAAPDIDVDVFQAQMQVIGPMTPPMTVLVSSDDQALRVSNRLSRSRARIGALDITDPAVQQAARKAQLAIIDISSVEASDGLNHDRYIKLATLYANRRDEGGDTPGPGLRSTGAFVFNTVGATISSPFSIIGEALEGG</sequence>
<dbReference type="RefSeq" id="WP_198144886.1">
    <property type="nucleotide sequence ID" value="NZ_CALTWI010000139.1"/>
</dbReference>
<dbReference type="InterPro" id="IPR014586">
    <property type="entry name" value="UCP033909"/>
</dbReference>
<dbReference type="AlphaFoldDB" id="A0A386UU96"/>
<feature type="signal peptide" evidence="1">
    <location>
        <begin position="1"/>
        <end position="29"/>
    </location>
</feature>
<dbReference type="Pfam" id="PF05990">
    <property type="entry name" value="DUF900"/>
    <property type="match status" value="1"/>
</dbReference>
<dbReference type="Proteomes" id="UP000272010">
    <property type="component" value="Plasmid pYEE6"/>
</dbReference>
<evidence type="ECO:0000256" key="1">
    <source>
        <dbReference type="SAM" id="SignalP"/>
    </source>
</evidence>
<dbReference type="PANTHER" id="PTHR36513:SF1">
    <property type="entry name" value="TRANSMEMBRANE PROTEIN"/>
    <property type="match status" value="1"/>
</dbReference>
<feature type="chain" id="PRO_5017248122" evidence="1">
    <location>
        <begin position="30"/>
        <end position="381"/>
    </location>
</feature>
<dbReference type="GO" id="GO:0016787">
    <property type="term" value="F:hydrolase activity"/>
    <property type="evidence" value="ECO:0007669"/>
    <property type="project" value="UniProtKB-KW"/>
</dbReference>
<dbReference type="PROSITE" id="PS51257">
    <property type="entry name" value="PROKAR_LIPOPROTEIN"/>
    <property type="match status" value="1"/>
</dbReference>
<accession>A0A386UU96</accession>
<evidence type="ECO:0000313" key="2">
    <source>
        <dbReference type="EMBL" id="AYF04201.1"/>
    </source>
</evidence>
<dbReference type="PIRSF" id="PIRSF033909">
    <property type="entry name" value="UCP033909"/>
    <property type="match status" value="1"/>
</dbReference>